<dbReference type="GO" id="GO:0008381">
    <property type="term" value="F:mechanosensitive monoatomic ion channel activity"/>
    <property type="evidence" value="ECO:0007669"/>
    <property type="project" value="UniProtKB-ARBA"/>
</dbReference>
<sequence>MHADWLSGIPALPDHPIMLWAFALTAGAALFFAMGAALRILRSRLQQRAETPGHPLARSLSEVLRRTNSVVLLILSMLIGAAIVGAPLPWSGRNAQHLWFVLLTLQIALWLDRAVDVGLDHALASRGQVSTVTATLFRFLLRTLVSVIALLAMLDNLGVNITALVASLGIGGVAVALAVQTILSDLFASISIGLDKPFEAGDFIVFGQVAGSIEHVGLKTTRIRSLGGEQIVCSNTELLKQTIQNYKRMQQRRIIFTVRITYMTDVDRAAAVPALIRGQIERQPDTRFDRAHLARFGENALEYEAVYYVMTADYNRYMDIQQNINLGIMRDLDAAGIALALPERIVHLPPAAPSDEAPA</sequence>
<evidence type="ECO:0000256" key="2">
    <source>
        <dbReference type="ARBA" id="ARBA00008017"/>
    </source>
</evidence>
<dbReference type="InterPro" id="IPR011014">
    <property type="entry name" value="MscS_channel_TM-2"/>
</dbReference>
<feature type="transmembrane region" description="Helical" evidence="7">
    <location>
        <begin position="17"/>
        <end position="38"/>
    </location>
</feature>
<dbReference type="RefSeq" id="WP_129241177.1">
    <property type="nucleotide sequence ID" value="NZ_UFQC01000011.1"/>
</dbReference>
<proteinExistence type="inferred from homology"/>
<feature type="domain" description="Mechanosensitive ion channel transmembrane helices 2/3" evidence="10">
    <location>
        <begin position="140"/>
        <end position="180"/>
    </location>
</feature>
<evidence type="ECO:0000256" key="6">
    <source>
        <dbReference type="ARBA" id="ARBA00023136"/>
    </source>
</evidence>
<gene>
    <name evidence="11" type="primary">mscS_1</name>
    <name evidence="11" type="ORF">AVE30378_02479</name>
</gene>
<feature type="domain" description="Mechanosensitive ion channel MscS" evidence="8">
    <location>
        <begin position="181"/>
        <end position="248"/>
    </location>
</feature>
<comment type="similarity">
    <text evidence="2">Belongs to the MscS (TC 1.A.23) family.</text>
</comment>
<dbReference type="InterPro" id="IPR049142">
    <property type="entry name" value="MS_channel_1st"/>
</dbReference>
<dbReference type="InterPro" id="IPR023408">
    <property type="entry name" value="MscS_beta-dom_sf"/>
</dbReference>
<dbReference type="InterPro" id="IPR049278">
    <property type="entry name" value="MS_channel_C"/>
</dbReference>
<evidence type="ECO:0000256" key="4">
    <source>
        <dbReference type="ARBA" id="ARBA00022692"/>
    </source>
</evidence>
<evidence type="ECO:0000259" key="8">
    <source>
        <dbReference type="Pfam" id="PF00924"/>
    </source>
</evidence>
<dbReference type="InterPro" id="IPR011066">
    <property type="entry name" value="MscS_channel_C_sf"/>
</dbReference>
<evidence type="ECO:0000256" key="1">
    <source>
        <dbReference type="ARBA" id="ARBA00004651"/>
    </source>
</evidence>
<evidence type="ECO:0000313" key="12">
    <source>
        <dbReference type="Proteomes" id="UP000289465"/>
    </source>
</evidence>
<dbReference type="SUPFAM" id="SSF82861">
    <property type="entry name" value="Mechanosensitive channel protein MscS (YggB), transmembrane region"/>
    <property type="match status" value="1"/>
</dbReference>
<dbReference type="SUPFAM" id="SSF50182">
    <property type="entry name" value="Sm-like ribonucleoproteins"/>
    <property type="match status" value="1"/>
</dbReference>
<keyword evidence="6 7" id="KW-0472">Membrane</keyword>
<dbReference type="PANTHER" id="PTHR30566">
    <property type="entry name" value="YNAI-RELATED MECHANOSENSITIVE ION CHANNEL"/>
    <property type="match status" value="1"/>
</dbReference>
<accession>A0A446CH84</accession>
<dbReference type="Gene3D" id="1.10.287.1260">
    <property type="match status" value="1"/>
</dbReference>
<dbReference type="Gene3D" id="3.30.70.100">
    <property type="match status" value="1"/>
</dbReference>
<dbReference type="SUPFAM" id="SSF82689">
    <property type="entry name" value="Mechanosensitive channel protein MscS (YggB), C-terminal domain"/>
    <property type="match status" value="1"/>
</dbReference>
<dbReference type="GO" id="GO:0005886">
    <property type="term" value="C:plasma membrane"/>
    <property type="evidence" value="ECO:0007669"/>
    <property type="project" value="UniProtKB-SubCell"/>
</dbReference>
<dbReference type="Pfam" id="PF00924">
    <property type="entry name" value="MS_channel_2nd"/>
    <property type="match status" value="1"/>
</dbReference>
<name>A0A446CH84_9BURK</name>
<keyword evidence="5 7" id="KW-1133">Transmembrane helix</keyword>
<dbReference type="Proteomes" id="UP000289465">
    <property type="component" value="Unassembled WGS sequence"/>
</dbReference>
<feature type="domain" description="Mechanosensitive ion channel MscS C-terminal" evidence="9">
    <location>
        <begin position="255"/>
        <end position="338"/>
    </location>
</feature>
<organism evidence="11 12">
    <name type="scientific">Achromobacter veterisilvae</name>
    <dbReference type="NCBI Taxonomy" id="2069367"/>
    <lineage>
        <taxon>Bacteria</taxon>
        <taxon>Pseudomonadati</taxon>
        <taxon>Pseudomonadota</taxon>
        <taxon>Betaproteobacteria</taxon>
        <taxon>Burkholderiales</taxon>
        <taxon>Alcaligenaceae</taxon>
        <taxon>Achromobacter</taxon>
    </lineage>
</organism>
<feature type="transmembrane region" description="Helical" evidence="7">
    <location>
        <begin position="136"/>
        <end position="154"/>
    </location>
</feature>
<dbReference type="EMBL" id="UFQC01000011">
    <property type="protein sequence ID" value="SSW67161.1"/>
    <property type="molecule type" value="Genomic_DNA"/>
</dbReference>
<evidence type="ECO:0000256" key="3">
    <source>
        <dbReference type="ARBA" id="ARBA00022475"/>
    </source>
</evidence>
<evidence type="ECO:0000259" key="9">
    <source>
        <dbReference type="Pfam" id="PF21082"/>
    </source>
</evidence>
<dbReference type="InterPro" id="IPR010920">
    <property type="entry name" value="LSM_dom_sf"/>
</dbReference>
<keyword evidence="4 7" id="KW-0812">Transmembrane</keyword>
<feature type="transmembrane region" description="Helical" evidence="7">
    <location>
        <begin position="160"/>
        <end position="179"/>
    </location>
</feature>
<evidence type="ECO:0000313" key="11">
    <source>
        <dbReference type="EMBL" id="SSW67161.1"/>
    </source>
</evidence>
<keyword evidence="3" id="KW-1003">Cell membrane</keyword>
<evidence type="ECO:0000259" key="10">
    <source>
        <dbReference type="Pfam" id="PF21088"/>
    </source>
</evidence>
<feature type="transmembrane region" description="Helical" evidence="7">
    <location>
        <begin position="70"/>
        <end position="90"/>
    </location>
</feature>
<dbReference type="OrthoDB" id="9775207at2"/>
<comment type="subcellular location">
    <subcellularLocation>
        <location evidence="1">Cell membrane</location>
        <topology evidence="1">Multi-pass membrane protein</topology>
    </subcellularLocation>
</comment>
<dbReference type="Pfam" id="PF21082">
    <property type="entry name" value="MS_channel_3rd"/>
    <property type="match status" value="1"/>
</dbReference>
<dbReference type="AlphaFoldDB" id="A0A446CH84"/>
<protein>
    <submittedName>
        <fullName evidence="11">Small-conductance mechanosensitive channel</fullName>
    </submittedName>
</protein>
<reference evidence="11 12" key="1">
    <citation type="submission" date="2018-07" db="EMBL/GenBank/DDBJ databases">
        <authorList>
            <person name="Peeters C."/>
        </authorList>
    </citation>
    <scope>NUCLEOTIDE SEQUENCE [LARGE SCALE GENOMIC DNA]</scope>
    <source>
        <strain evidence="11 12">LMG 30378</strain>
    </source>
</reference>
<dbReference type="PANTHER" id="PTHR30566:SF25">
    <property type="entry name" value="INNER MEMBRANE PROTEIN"/>
    <property type="match status" value="1"/>
</dbReference>
<dbReference type="Pfam" id="PF21088">
    <property type="entry name" value="MS_channel_1st"/>
    <property type="match status" value="1"/>
</dbReference>
<evidence type="ECO:0000256" key="7">
    <source>
        <dbReference type="SAM" id="Phobius"/>
    </source>
</evidence>
<evidence type="ECO:0000256" key="5">
    <source>
        <dbReference type="ARBA" id="ARBA00022989"/>
    </source>
</evidence>
<dbReference type="Gene3D" id="2.30.30.60">
    <property type="match status" value="1"/>
</dbReference>
<dbReference type="InterPro" id="IPR006685">
    <property type="entry name" value="MscS_channel_2nd"/>
</dbReference>